<protein>
    <submittedName>
        <fullName evidence="1">Uncharacterized protein</fullName>
    </submittedName>
</protein>
<dbReference type="EnsemblPlants" id="ONIVA01G15890.1">
    <property type="protein sequence ID" value="ONIVA01G15890.1"/>
    <property type="gene ID" value="ONIVA01G15890"/>
</dbReference>
<sequence>MGCRREHASWDAMRWGSKERMRDLEILDGAGSRRGRGCGADRDAMQCRWLIVRLKSNGHEKMRSRGSISGSREFLVVGMICIGI</sequence>
<evidence type="ECO:0000313" key="1">
    <source>
        <dbReference type="EnsemblPlants" id="ONIVA01G15890.1"/>
    </source>
</evidence>
<accession>A0A0E0FKY0</accession>
<name>A0A0E0FKY0_ORYNI</name>
<dbReference type="Gramene" id="ONIVA01G15890.1">
    <property type="protein sequence ID" value="ONIVA01G15890.1"/>
    <property type="gene ID" value="ONIVA01G15890"/>
</dbReference>
<reference evidence="1" key="1">
    <citation type="submission" date="2015-04" db="UniProtKB">
        <authorList>
            <consortium name="EnsemblPlants"/>
        </authorList>
    </citation>
    <scope>IDENTIFICATION</scope>
    <source>
        <strain evidence="1">SL10</strain>
    </source>
</reference>
<dbReference type="Proteomes" id="UP000006591">
    <property type="component" value="Chromosome 1"/>
</dbReference>
<evidence type="ECO:0000313" key="2">
    <source>
        <dbReference type="Proteomes" id="UP000006591"/>
    </source>
</evidence>
<reference evidence="1" key="2">
    <citation type="submission" date="2018-04" db="EMBL/GenBank/DDBJ databases">
        <title>OnivRS2 (Oryza nivara Reference Sequence Version 2).</title>
        <authorList>
            <person name="Zhang J."/>
            <person name="Kudrna D."/>
            <person name="Lee S."/>
            <person name="Talag J."/>
            <person name="Rajasekar S."/>
            <person name="Welchert J."/>
            <person name="Hsing Y.-I."/>
            <person name="Wing R.A."/>
        </authorList>
    </citation>
    <scope>NUCLEOTIDE SEQUENCE [LARGE SCALE GENOMIC DNA]</scope>
</reference>
<proteinExistence type="predicted"/>
<keyword evidence="2" id="KW-1185">Reference proteome</keyword>
<dbReference type="AlphaFoldDB" id="A0A0E0FKY0"/>
<organism evidence="1">
    <name type="scientific">Oryza nivara</name>
    <name type="common">Indian wild rice</name>
    <name type="synonym">Oryza sativa f. spontanea</name>
    <dbReference type="NCBI Taxonomy" id="4536"/>
    <lineage>
        <taxon>Eukaryota</taxon>
        <taxon>Viridiplantae</taxon>
        <taxon>Streptophyta</taxon>
        <taxon>Embryophyta</taxon>
        <taxon>Tracheophyta</taxon>
        <taxon>Spermatophyta</taxon>
        <taxon>Magnoliopsida</taxon>
        <taxon>Liliopsida</taxon>
        <taxon>Poales</taxon>
        <taxon>Poaceae</taxon>
        <taxon>BOP clade</taxon>
        <taxon>Oryzoideae</taxon>
        <taxon>Oryzeae</taxon>
        <taxon>Oryzinae</taxon>
        <taxon>Oryza</taxon>
    </lineage>
</organism>
<dbReference type="HOGENOM" id="CLU_2531299_0_0_1"/>